<keyword evidence="2" id="KW-0547">Nucleotide-binding</keyword>
<evidence type="ECO:0000313" key="9">
    <source>
        <dbReference type="EMBL" id="KAG8433791.1"/>
    </source>
</evidence>
<protein>
    <recommendedName>
        <fullName evidence="8">GB1/RHD3-type G domain-containing protein</fullName>
    </recommendedName>
</protein>
<proteinExistence type="inferred from homology"/>
<evidence type="ECO:0000256" key="2">
    <source>
        <dbReference type="ARBA" id="ARBA00022741"/>
    </source>
</evidence>
<dbReference type="Gene3D" id="1.20.1000.10">
    <property type="entry name" value="Guanylate-binding protein, C-terminal domain"/>
    <property type="match status" value="1"/>
</dbReference>
<dbReference type="OrthoDB" id="2135133at2759"/>
<dbReference type="InterPro" id="IPR003191">
    <property type="entry name" value="Guanylate-bd/ATL_C"/>
</dbReference>
<dbReference type="InterPro" id="IPR036543">
    <property type="entry name" value="Guanylate-bd_C_sf"/>
</dbReference>
<evidence type="ECO:0000256" key="7">
    <source>
        <dbReference type="SAM" id="Coils"/>
    </source>
</evidence>
<name>A0A8T2ITQ0_9PIPI</name>
<evidence type="ECO:0000256" key="1">
    <source>
        <dbReference type="ARBA" id="ARBA00022588"/>
    </source>
</evidence>
<keyword evidence="4" id="KW-0391">Immunity</keyword>
<comment type="similarity">
    <text evidence="6">Belongs to the TRAFAC class dynamin-like GTPase superfamily. GB1/RHD3 GTPase family.</text>
</comment>
<dbReference type="SUPFAM" id="SSF52540">
    <property type="entry name" value="P-loop containing nucleoside triphosphate hydrolases"/>
    <property type="match status" value="1"/>
</dbReference>
<dbReference type="GO" id="GO:0045087">
    <property type="term" value="P:innate immune response"/>
    <property type="evidence" value="ECO:0007669"/>
    <property type="project" value="UniProtKB-KW"/>
</dbReference>
<dbReference type="Proteomes" id="UP000812440">
    <property type="component" value="Chromosome 7"/>
</dbReference>
<keyword evidence="3" id="KW-0378">Hydrolase</keyword>
<dbReference type="GO" id="GO:0003924">
    <property type="term" value="F:GTPase activity"/>
    <property type="evidence" value="ECO:0007669"/>
    <property type="project" value="InterPro"/>
</dbReference>
<dbReference type="InterPro" id="IPR027417">
    <property type="entry name" value="P-loop_NTPase"/>
</dbReference>
<accession>A0A8T2ITQ0</accession>
<dbReference type="EMBL" id="JAACNH010000008">
    <property type="protein sequence ID" value="KAG8433791.1"/>
    <property type="molecule type" value="Genomic_DNA"/>
</dbReference>
<dbReference type="FunFam" id="3.40.50.300:FF:000422">
    <property type="entry name" value="Guanylate-binding protein 1"/>
    <property type="match status" value="1"/>
</dbReference>
<reference evidence="9" key="1">
    <citation type="thesis" date="2020" institute="ProQuest LLC" country="789 East Eisenhower Parkway, Ann Arbor, MI, USA">
        <title>Comparative Genomics and Chromosome Evolution.</title>
        <authorList>
            <person name="Mudd A.B."/>
        </authorList>
    </citation>
    <scope>NUCLEOTIDE SEQUENCE</scope>
    <source>
        <strain evidence="9">Female2</strain>
        <tissue evidence="9">Blood</tissue>
    </source>
</reference>
<sequence>MARPVCLIENRNGEELVLNEEARKILSSISQPLVVVAIVGKYRTGKSYLMNKLAGKNDGFSLGSTIQSKTKGIWMWCVPHPLKHGHTLVLLDTEGLGDVEKEDSKNDSWIFCLAVLLSSNLVFNSMGTIDQQAMEQLHYVTEITKRIRLKSNPGPDDDDSAEFKRVCPSFTWCVRDFTLTLVLNGQEVTEDEYLTNALKLKKGLSKKIQDYNLPRECILRYFHSHKCFVFDRPASKADLKHLEDLSDSQLDKDFVAQSKRFCDYMFNEGRVKTLPGGLIVTGSLLANLTDSYIKSIRSGSVPCMENAVIALSAIENTQAVEEASSKYSAYMESNTYSFPTETLDEFLNMHKVCETEALKVFLARSFKDKNQIYQKKLYELLQSKKKEFLQRNEKISYDKCQTLIKQLSWWLNRYIHVEHTYYKESGYYLFQIDRDSVISAYNRTPRKGLQSSLVLQEFEKNMKTVEMTILRTNQSLAAKDREIAAKQAQEQAAEIQRRIVETNNQRLQQCMDNQKRSYELNETMLRNKMEIEKQRMIKENEWMIRQKLQVQ</sequence>
<dbReference type="Gene3D" id="3.40.50.300">
    <property type="entry name" value="P-loop containing nucleotide triphosphate hydrolases"/>
    <property type="match status" value="1"/>
</dbReference>
<dbReference type="CDD" id="cd01851">
    <property type="entry name" value="GBP"/>
    <property type="match status" value="1"/>
</dbReference>
<keyword evidence="5" id="KW-0342">GTP-binding</keyword>
<feature type="domain" description="GB1/RHD3-type G" evidence="8">
    <location>
        <begin position="30"/>
        <end position="270"/>
    </location>
</feature>
<dbReference type="CDD" id="cd16269">
    <property type="entry name" value="GBP_C"/>
    <property type="match status" value="1"/>
</dbReference>
<dbReference type="Pfam" id="PF02263">
    <property type="entry name" value="GBP"/>
    <property type="match status" value="1"/>
</dbReference>
<dbReference type="InterPro" id="IPR030386">
    <property type="entry name" value="G_GB1_RHD3_dom"/>
</dbReference>
<keyword evidence="10" id="KW-1185">Reference proteome</keyword>
<dbReference type="SUPFAM" id="SSF48340">
    <property type="entry name" value="Interferon-induced guanylate-binding protein 1 (GBP1), C-terminal domain"/>
    <property type="match status" value="1"/>
</dbReference>
<keyword evidence="1" id="KW-0399">Innate immunity</keyword>
<keyword evidence="7" id="KW-0175">Coiled coil</keyword>
<organism evidence="9 10">
    <name type="scientific">Hymenochirus boettgeri</name>
    <name type="common">Congo dwarf clawed frog</name>
    <dbReference type="NCBI Taxonomy" id="247094"/>
    <lineage>
        <taxon>Eukaryota</taxon>
        <taxon>Metazoa</taxon>
        <taxon>Chordata</taxon>
        <taxon>Craniata</taxon>
        <taxon>Vertebrata</taxon>
        <taxon>Euteleostomi</taxon>
        <taxon>Amphibia</taxon>
        <taxon>Batrachia</taxon>
        <taxon>Anura</taxon>
        <taxon>Pipoidea</taxon>
        <taxon>Pipidae</taxon>
        <taxon>Pipinae</taxon>
        <taxon>Hymenochirus</taxon>
    </lineage>
</organism>
<evidence type="ECO:0000259" key="8">
    <source>
        <dbReference type="PROSITE" id="PS51715"/>
    </source>
</evidence>
<dbReference type="GO" id="GO:0005525">
    <property type="term" value="F:GTP binding"/>
    <property type="evidence" value="ECO:0007669"/>
    <property type="project" value="UniProtKB-KW"/>
</dbReference>
<evidence type="ECO:0000313" key="10">
    <source>
        <dbReference type="Proteomes" id="UP000812440"/>
    </source>
</evidence>
<dbReference type="PROSITE" id="PS51715">
    <property type="entry name" value="G_GB1_RHD3"/>
    <property type="match status" value="1"/>
</dbReference>
<dbReference type="Pfam" id="PF02841">
    <property type="entry name" value="GBP_C"/>
    <property type="match status" value="1"/>
</dbReference>
<dbReference type="InterPro" id="IPR037684">
    <property type="entry name" value="GBP_C"/>
</dbReference>
<dbReference type="InterPro" id="IPR015894">
    <property type="entry name" value="Guanylate-bd_N"/>
</dbReference>
<evidence type="ECO:0000256" key="4">
    <source>
        <dbReference type="ARBA" id="ARBA00022859"/>
    </source>
</evidence>
<gene>
    <name evidence="9" type="ORF">GDO86_012236</name>
</gene>
<evidence type="ECO:0000256" key="6">
    <source>
        <dbReference type="PROSITE-ProRule" id="PRU01052"/>
    </source>
</evidence>
<dbReference type="AlphaFoldDB" id="A0A8T2ITQ0"/>
<evidence type="ECO:0000256" key="3">
    <source>
        <dbReference type="ARBA" id="ARBA00022801"/>
    </source>
</evidence>
<comment type="caution">
    <text evidence="9">The sequence shown here is derived from an EMBL/GenBank/DDBJ whole genome shotgun (WGS) entry which is preliminary data.</text>
</comment>
<feature type="coiled-coil region" evidence="7">
    <location>
        <begin position="478"/>
        <end position="505"/>
    </location>
</feature>
<dbReference type="PANTHER" id="PTHR10751">
    <property type="entry name" value="GUANYLATE BINDING PROTEIN"/>
    <property type="match status" value="1"/>
</dbReference>
<evidence type="ECO:0000256" key="5">
    <source>
        <dbReference type="ARBA" id="ARBA00023134"/>
    </source>
</evidence>